<evidence type="ECO:0000313" key="7">
    <source>
        <dbReference type="Proteomes" id="UP000655225"/>
    </source>
</evidence>
<accession>A0A835DPS4</accession>
<feature type="domain" description="Transcription termination and cleavage factor C-terminal" evidence="4">
    <location>
        <begin position="434"/>
        <end position="466"/>
    </location>
</feature>
<dbReference type="GO" id="GO:0003729">
    <property type="term" value="F:mRNA binding"/>
    <property type="evidence" value="ECO:0007669"/>
    <property type="project" value="TreeGrafter"/>
</dbReference>
<dbReference type="FunFam" id="1.25.40.630:FF:000002">
    <property type="entry name" value="Cleavage stimulating factor 64"/>
    <property type="match status" value="1"/>
</dbReference>
<dbReference type="EMBL" id="JABCRI010000002">
    <property type="protein sequence ID" value="KAF8411558.1"/>
    <property type="molecule type" value="Genomic_DNA"/>
</dbReference>
<evidence type="ECO:0000256" key="2">
    <source>
        <dbReference type="ARBA" id="ARBA00023242"/>
    </source>
</evidence>
<evidence type="ECO:0000259" key="4">
    <source>
        <dbReference type="Pfam" id="PF14304"/>
    </source>
</evidence>
<organism evidence="6 7">
    <name type="scientific">Tetracentron sinense</name>
    <name type="common">Spur-leaf</name>
    <dbReference type="NCBI Taxonomy" id="13715"/>
    <lineage>
        <taxon>Eukaryota</taxon>
        <taxon>Viridiplantae</taxon>
        <taxon>Streptophyta</taxon>
        <taxon>Embryophyta</taxon>
        <taxon>Tracheophyta</taxon>
        <taxon>Spermatophyta</taxon>
        <taxon>Magnoliopsida</taxon>
        <taxon>Trochodendrales</taxon>
        <taxon>Trochodendraceae</taxon>
        <taxon>Tetracentron</taxon>
    </lineage>
</organism>
<proteinExistence type="predicted"/>
<dbReference type="InterPro" id="IPR025742">
    <property type="entry name" value="CSTF2_hinge"/>
</dbReference>
<evidence type="ECO:0000313" key="6">
    <source>
        <dbReference type="EMBL" id="KAF8411558.1"/>
    </source>
</evidence>
<feature type="compositionally biased region" description="Polar residues" evidence="3">
    <location>
        <begin position="350"/>
        <end position="365"/>
    </location>
</feature>
<feature type="compositionally biased region" description="Polar residues" evidence="3">
    <location>
        <begin position="390"/>
        <end position="405"/>
    </location>
</feature>
<evidence type="ECO:0000256" key="1">
    <source>
        <dbReference type="ARBA" id="ARBA00004123"/>
    </source>
</evidence>
<feature type="domain" description="Cleavage stimulation factor subunit 2 hinge" evidence="5">
    <location>
        <begin position="63"/>
        <end position="128"/>
    </location>
</feature>
<feature type="region of interest" description="Disordered" evidence="3">
    <location>
        <begin position="347"/>
        <end position="405"/>
    </location>
</feature>
<dbReference type="Pfam" id="PF14304">
    <property type="entry name" value="CSTF_C"/>
    <property type="match status" value="1"/>
</dbReference>
<dbReference type="Gene3D" id="1.25.40.630">
    <property type="match status" value="1"/>
</dbReference>
<dbReference type="Pfam" id="PF14327">
    <property type="entry name" value="CSTF2_hinge"/>
    <property type="match status" value="1"/>
</dbReference>
<dbReference type="GO" id="GO:0005847">
    <property type="term" value="C:mRNA cleavage and polyadenylation specificity factor complex"/>
    <property type="evidence" value="ECO:0007669"/>
    <property type="project" value="TreeGrafter"/>
</dbReference>
<name>A0A835DPS4_TETSI</name>
<evidence type="ECO:0000259" key="5">
    <source>
        <dbReference type="Pfam" id="PF14327"/>
    </source>
</evidence>
<evidence type="ECO:0000256" key="3">
    <source>
        <dbReference type="SAM" id="MobiDB-lite"/>
    </source>
</evidence>
<feature type="compositionally biased region" description="Low complexity" evidence="3">
    <location>
        <begin position="378"/>
        <end position="389"/>
    </location>
</feature>
<dbReference type="InterPro" id="IPR038192">
    <property type="entry name" value="CSTF_C_sf"/>
</dbReference>
<comment type="caution">
    <text evidence="6">The sequence shown here is derived from an EMBL/GenBank/DDBJ whole genome shotgun (WGS) entry which is preliminary data.</text>
</comment>
<protein>
    <submittedName>
        <fullName evidence="6">Uncharacterized protein</fullName>
    </submittedName>
</protein>
<dbReference type="OrthoDB" id="272703at2759"/>
<dbReference type="PANTHER" id="PTHR45735">
    <property type="entry name" value="CLEAVAGE STIMULATION FACTOR SUBUNIT 2"/>
    <property type="match status" value="1"/>
</dbReference>
<dbReference type="AlphaFoldDB" id="A0A835DPS4"/>
<dbReference type="InterPro" id="IPR026896">
    <property type="entry name" value="CSTF_C"/>
</dbReference>
<gene>
    <name evidence="6" type="ORF">HHK36_004113</name>
</gene>
<comment type="subcellular location">
    <subcellularLocation>
        <location evidence="1">Nucleus</location>
    </subcellularLocation>
</comment>
<sequence>MTSNVDPQKQLGGSAILGDSALHQPIGLPLAITAASVMAGALGGVQAGSKSSNANGLQNQPALGNDPLTHYLAKMSRNQLYEIMSELKIMATQNKELARRLLLTCPQLPKALFQAQIILGIVTPQVLQMPNIRQSPGSLSQPPFGGGPQGQQPAVLFHLGKPPLAQNNMQLGLIPRVQEGQVSVLPQNALINNQLSVLPLPLPMQSQVQHPQLAQNQVILQTTMPGQSGVSTAPSLRIQPFTGLSARPQTPALATSTTLKQQIQPPLLQHPRQVGAANLGQHAQLANPHATLQHSLLPPLLSQPSFQLGTSMLPGLLEKVKDADRSAQVTDDATWVPKSNTYVNLPSGLSEKTSMVGDTSESWNRPSKLARLEDGRSSSRTMRSMNTSSVTGSGQNQVFGTGSLSANGIPKAEEVQHSEKQVPQLQLLAEVESALLQQVMSLTPEQLSSLPPEQQQQVIQLQQMLR</sequence>
<reference evidence="6 7" key="1">
    <citation type="submission" date="2020-04" db="EMBL/GenBank/DDBJ databases">
        <title>Plant Genome Project.</title>
        <authorList>
            <person name="Zhang R.-G."/>
        </authorList>
    </citation>
    <scope>NUCLEOTIDE SEQUENCE [LARGE SCALE GENOMIC DNA]</scope>
    <source>
        <strain evidence="6">YNK0</strain>
        <tissue evidence="6">Leaf</tissue>
    </source>
</reference>
<keyword evidence="7" id="KW-1185">Reference proteome</keyword>
<dbReference type="Gene3D" id="1.10.20.70">
    <property type="entry name" value="Transcription termination and cleavage factor, C-terminal domain"/>
    <property type="match status" value="1"/>
</dbReference>
<keyword evidence="2" id="KW-0539">Nucleus</keyword>
<dbReference type="OMA" id="PRMQLPQ"/>
<dbReference type="Proteomes" id="UP000655225">
    <property type="component" value="Unassembled WGS sequence"/>
</dbReference>
<dbReference type="GO" id="GO:0031124">
    <property type="term" value="P:mRNA 3'-end processing"/>
    <property type="evidence" value="ECO:0007669"/>
    <property type="project" value="InterPro"/>
</dbReference>
<dbReference type="PANTHER" id="PTHR45735:SF2">
    <property type="entry name" value="CLEAVAGE STIMULATION FACTOR SUBUNIT 2"/>
    <property type="match status" value="1"/>
</dbReference>